<keyword evidence="3" id="KW-1185">Reference proteome</keyword>
<dbReference type="InterPro" id="IPR029063">
    <property type="entry name" value="SAM-dependent_MTases_sf"/>
</dbReference>
<protein>
    <submittedName>
        <fullName evidence="2">FkbM family methyltransferase</fullName>
    </submittedName>
</protein>
<feature type="domain" description="Methyltransferase FkbM" evidence="1">
    <location>
        <begin position="13"/>
        <end position="166"/>
    </location>
</feature>
<proteinExistence type="predicted"/>
<dbReference type="GO" id="GO:0008168">
    <property type="term" value="F:methyltransferase activity"/>
    <property type="evidence" value="ECO:0007669"/>
    <property type="project" value="UniProtKB-KW"/>
</dbReference>
<sequence>MTPDLAQRPFVFDLGMNNGDDTDYYLKRGLRVLGLEANPVLCEKAALRFAADIAEGRVVIRHAAIWESSGETSFFVNLDNDHWSSIDFGWAGRDDSRCREITVPCVTLPELFAAHGVPHYLKIDVEGVDHLVLGQLAGLGDLPLYVSVEDCRFGFDYMRALAAAGYDGFKLQDQSTVAELDDGQTGHRFLPGSSGPFGEDVAGPWLDQQAMLQLYTTVVRDRAGNRIAPRSRWFDIHATRRPLRASTNPGN</sequence>
<dbReference type="OrthoDB" id="9814604at2"/>
<dbReference type="AlphaFoldDB" id="A0A317PP79"/>
<comment type="caution">
    <text evidence="2">The sequence shown here is derived from an EMBL/GenBank/DDBJ whole genome shotgun (WGS) entry which is preliminary data.</text>
</comment>
<dbReference type="GO" id="GO:0032259">
    <property type="term" value="P:methylation"/>
    <property type="evidence" value="ECO:0007669"/>
    <property type="project" value="UniProtKB-KW"/>
</dbReference>
<dbReference type="RefSeq" id="WP_110032542.1">
    <property type="nucleotide sequence ID" value="NZ_QGTR01000003.1"/>
</dbReference>
<dbReference type="Pfam" id="PF05050">
    <property type="entry name" value="Methyltransf_21"/>
    <property type="match status" value="1"/>
</dbReference>
<keyword evidence="2" id="KW-0808">Transferase</keyword>
<dbReference type="NCBIfam" id="TIGR01444">
    <property type="entry name" value="fkbM_fam"/>
    <property type="match status" value="1"/>
</dbReference>
<evidence type="ECO:0000259" key="1">
    <source>
        <dbReference type="Pfam" id="PF05050"/>
    </source>
</evidence>
<dbReference type="EMBL" id="QGTR01000003">
    <property type="protein sequence ID" value="PWW00311.1"/>
    <property type="molecule type" value="Genomic_DNA"/>
</dbReference>
<name>A0A317PP79_9HYPH</name>
<dbReference type="SUPFAM" id="SSF53335">
    <property type="entry name" value="S-adenosyl-L-methionine-dependent methyltransferases"/>
    <property type="match status" value="1"/>
</dbReference>
<dbReference type="Gene3D" id="3.40.50.150">
    <property type="entry name" value="Vaccinia Virus protein VP39"/>
    <property type="match status" value="1"/>
</dbReference>
<dbReference type="Proteomes" id="UP000246352">
    <property type="component" value="Unassembled WGS sequence"/>
</dbReference>
<reference evidence="2 3" key="1">
    <citation type="submission" date="2018-05" db="EMBL/GenBank/DDBJ databases">
        <title>Genomic Encyclopedia of Type Strains, Phase IV (KMG-IV): sequencing the most valuable type-strain genomes for metagenomic binning, comparative biology and taxonomic classification.</title>
        <authorList>
            <person name="Goeker M."/>
        </authorList>
    </citation>
    <scope>NUCLEOTIDE SEQUENCE [LARGE SCALE GENOMIC DNA]</scope>
    <source>
        <strain evidence="2 3">DSM 16791</strain>
    </source>
</reference>
<evidence type="ECO:0000313" key="3">
    <source>
        <dbReference type="Proteomes" id="UP000246352"/>
    </source>
</evidence>
<dbReference type="InterPro" id="IPR006342">
    <property type="entry name" value="FkbM_mtfrase"/>
</dbReference>
<gene>
    <name evidence="2" type="ORF">DFR52_103514</name>
</gene>
<keyword evidence="2" id="KW-0489">Methyltransferase</keyword>
<organism evidence="2 3">
    <name type="scientific">Hoeflea marina</name>
    <dbReference type="NCBI Taxonomy" id="274592"/>
    <lineage>
        <taxon>Bacteria</taxon>
        <taxon>Pseudomonadati</taxon>
        <taxon>Pseudomonadota</taxon>
        <taxon>Alphaproteobacteria</taxon>
        <taxon>Hyphomicrobiales</taxon>
        <taxon>Rhizobiaceae</taxon>
        <taxon>Hoeflea</taxon>
    </lineage>
</organism>
<accession>A0A317PP79</accession>
<evidence type="ECO:0000313" key="2">
    <source>
        <dbReference type="EMBL" id="PWW00311.1"/>
    </source>
</evidence>